<organism evidence="2 3">
    <name type="scientific">Aspergillus mulundensis</name>
    <dbReference type="NCBI Taxonomy" id="1810919"/>
    <lineage>
        <taxon>Eukaryota</taxon>
        <taxon>Fungi</taxon>
        <taxon>Dikarya</taxon>
        <taxon>Ascomycota</taxon>
        <taxon>Pezizomycotina</taxon>
        <taxon>Eurotiomycetes</taxon>
        <taxon>Eurotiomycetidae</taxon>
        <taxon>Eurotiales</taxon>
        <taxon>Aspergillaceae</taxon>
        <taxon>Aspergillus</taxon>
        <taxon>Aspergillus subgen. Nidulantes</taxon>
    </lineage>
</organism>
<gene>
    <name evidence="2" type="ORF">DSM5745_02434</name>
</gene>
<accession>A0A3D8SWM0</accession>
<feature type="region of interest" description="Disordered" evidence="1">
    <location>
        <begin position="509"/>
        <end position="558"/>
    </location>
</feature>
<proteinExistence type="predicted"/>
<feature type="compositionally biased region" description="Low complexity" evidence="1">
    <location>
        <begin position="526"/>
        <end position="539"/>
    </location>
</feature>
<feature type="region of interest" description="Disordered" evidence="1">
    <location>
        <begin position="626"/>
        <end position="646"/>
    </location>
</feature>
<dbReference type="RefSeq" id="XP_026607613.1">
    <property type="nucleotide sequence ID" value="XM_026744450.1"/>
</dbReference>
<evidence type="ECO:0000256" key="1">
    <source>
        <dbReference type="SAM" id="MobiDB-lite"/>
    </source>
</evidence>
<feature type="compositionally biased region" description="Acidic residues" evidence="1">
    <location>
        <begin position="626"/>
        <end position="642"/>
    </location>
</feature>
<feature type="region of interest" description="Disordered" evidence="1">
    <location>
        <begin position="579"/>
        <end position="609"/>
    </location>
</feature>
<name>A0A3D8SWM0_9EURO</name>
<feature type="region of interest" description="Disordered" evidence="1">
    <location>
        <begin position="881"/>
        <end position="902"/>
    </location>
</feature>
<dbReference type="GeneID" id="38112804"/>
<sequence length="1025" mass="115157">MIHSISEKAECIADIEDLIEHSLPRDINEYYCRHFKRIPAAHRNLASKIFSIVCFSRRLVSASELSDAIGVIRNPAAQSKNDMERRRPRSKLIQNLLSPLIVEEKVPSDTEKRYRLFHSTVKEFVRNNPNVLNEGDGDVENAYIGPSILADACLQYLSQPKYSSLLERVNGVWRTSGGDSPDKDAFLRYTAKYWHLHLEDVLPSPSLAEKISTFLWSSNFQTLLQVQHLLVDAQFGVFTLRGKPSTSKFFKRALPHWFVRMALRDPSMHFSQDYRVFLHEWAYLLACGCCDNPSCSMARYAGQIDRCIFGTLGTNNFMSSMKSRYTGFSLCTGDHDGIRTIQTCYEGYSACGRVVYLVQFQRRVAPILYFICETWNLALGGKPKLQQRQTLEVNEEDANWNLFVKDGDSHSTGRSGRAKPIAFDYDAHGLRIGSQLYTRDENGLFQVLHISHDQKPAFPAYFEEFLTQGEYLVTASRRRAPIPGEERLDSLTDNPVLDVGKLFNKMWEEERANNSNDSEVDDTDETSSASEESDTSLSSAKTGIDWSSGDETWSEGSTDVEEAIGDENAIVFFKGYIDSSSSSNSDSEPSDSDDYESEAGSDSGGLGATPHSRFLRGFLDDDSDGDDAYVPLDDSDGGSDDDVYPRSRAHFRKRTKSGLEASLKVFGMSSTGLTCIFQLSRPIDLLLYDSPPVLHPHKPLIIWPLSPGNVLFADFEKKSWFKRKLRPTTTYTRQIVTKCHFSPCGKHLHIAILEVRRKPLPEKKHKRTGSVSKTNLIPLDLSLFVTTHRLSSRKTTRAPPTQIYRTKIELGHFHSLPVSQLPFTLTWTPTELYFTMSAKRLAVFRIRLFPPHGELESENRESVLVPRERIFLPETAKTREVRFFPPSSSSKPSEPGNGEKEQANGQMHVLIGSQIRSSRVLLGEGPSTSNPASASASNSDATHNEGGFQVEGTAWIPQCEAVRGVEGAVSMPVGFYISNEKDFGGWVRSDDIVDVPADRGVGQLDYKVERFDVEEDCGDLEPYII</sequence>
<dbReference type="AlphaFoldDB" id="A0A3D8SWM0"/>
<feature type="compositionally biased region" description="Acidic residues" evidence="1">
    <location>
        <begin position="588"/>
        <end position="599"/>
    </location>
</feature>
<protein>
    <submittedName>
        <fullName evidence="2">Uncharacterized protein</fullName>
    </submittedName>
</protein>
<evidence type="ECO:0000313" key="3">
    <source>
        <dbReference type="Proteomes" id="UP000256690"/>
    </source>
</evidence>
<dbReference type="EMBL" id="PVWQ01000002">
    <property type="protein sequence ID" value="RDW90659.1"/>
    <property type="molecule type" value="Genomic_DNA"/>
</dbReference>
<comment type="caution">
    <text evidence="2">The sequence shown here is derived from an EMBL/GenBank/DDBJ whole genome shotgun (WGS) entry which is preliminary data.</text>
</comment>
<dbReference type="PANTHER" id="PTHR10039">
    <property type="entry name" value="AMELOGENIN"/>
    <property type="match status" value="1"/>
</dbReference>
<dbReference type="Proteomes" id="UP000256690">
    <property type="component" value="Unassembled WGS sequence"/>
</dbReference>
<reference evidence="2 3" key="1">
    <citation type="journal article" date="2018" name="IMA Fungus">
        <title>IMA Genome-F 9: Draft genome sequence of Annulohypoxylon stygium, Aspergillus mulundensis, Berkeleyomyces basicola (syn. Thielaviopsis basicola), Ceratocystis smalleyi, two Cercospora beticola strains, Coleophoma cylindrospora, Fusarium fracticaudum, Phialophora cf. hyalina, and Morchella septimelata.</title>
        <authorList>
            <person name="Wingfield B.D."/>
            <person name="Bills G.F."/>
            <person name="Dong Y."/>
            <person name="Huang W."/>
            <person name="Nel W.J."/>
            <person name="Swalarsk-Parry B.S."/>
            <person name="Vaghefi N."/>
            <person name="Wilken P.M."/>
            <person name="An Z."/>
            <person name="de Beer Z.W."/>
            <person name="De Vos L."/>
            <person name="Chen L."/>
            <person name="Duong T.A."/>
            <person name="Gao Y."/>
            <person name="Hammerbacher A."/>
            <person name="Kikkert J.R."/>
            <person name="Li Y."/>
            <person name="Li H."/>
            <person name="Li K."/>
            <person name="Li Q."/>
            <person name="Liu X."/>
            <person name="Ma X."/>
            <person name="Naidoo K."/>
            <person name="Pethybridge S.J."/>
            <person name="Sun J."/>
            <person name="Steenkamp E.T."/>
            <person name="van der Nest M.A."/>
            <person name="van Wyk S."/>
            <person name="Wingfield M.J."/>
            <person name="Xiong C."/>
            <person name="Yue Q."/>
            <person name="Zhang X."/>
        </authorList>
    </citation>
    <scope>NUCLEOTIDE SEQUENCE [LARGE SCALE GENOMIC DNA]</scope>
    <source>
        <strain evidence="2 3">DSM 5745</strain>
    </source>
</reference>
<feature type="compositionally biased region" description="Low complexity" evidence="1">
    <location>
        <begin position="885"/>
        <end position="895"/>
    </location>
</feature>
<dbReference type="STRING" id="1810919.A0A3D8SWM0"/>
<evidence type="ECO:0000313" key="2">
    <source>
        <dbReference type="EMBL" id="RDW90659.1"/>
    </source>
</evidence>
<feature type="compositionally biased region" description="Low complexity" evidence="1">
    <location>
        <begin position="926"/>
        <end position="941"/>
    </location>
</feature>
<feature type="region of interest" description="Disordered" evidence="1">
    <location>
        <begin position="921"/>
        <end position="945"/>
    </location>
</feature>
<keyword evidence="3" id="KW-1185">Reference proteome</keyword>
<dbReference type="OrthoDB" id="21416at2759"/>